<dbReference type="Gene3D" id="3.40.1500.20">
    <property type="match status" value="1"/>
</dbReference>
<evidence type="ECO:0000256" key="4">
    <source>
        <dbReference type="ARBA" id="ARBA00016783"/>
    </source>
</evidence>
<dbReference type="InterPro" id="IPR009249">
    <property type="entry name" value="Ferredoxin-dep_bilin_Rdtase"/>
</dbReference>
<organism evidence="8 9">
    <name type="scientific">Prochlorococcus marinus str. PAC1</name>
    <dbReference type="NCBI Taxonomy" id="59924"/>
    <lineage>
        <taxon>Bacteria</taxon>
        <taxon>Bacillati</taxon>
        <taxon>Cyanobacteriota</taxon>
        <taxon>Cyanophyceae</taxon>
        <taxon>Synechococcales</taxon>
        <taxon>Prochlorococcaceae</taxon>
        <taxon>Prochlorococcus</taxon>
    </lineage>
</organism>
<evidence type="ECO:0000256" key="3">
    <source>
        <dbReference type="ARBA" id="ARBA00012716"/>
    </source>
</evidence>
<sequence>MESVFCIQSELNPLLLEAFELIKNRINSLTDLEPLYIDPMLSRIYRKPNEEKLFIINEFYQAKGFRKIHLEVAKLGKSLEILHCVFFPDPCYDLPIFGADLVVNSNNISAGIVDLSPVGKHLPDSLISQMRSLKVSKFTEPGKLPEWGFIFSPYVAFIRPVDFLEEKSFLELIDQYLSLLLSLLVKVQRDEINSLDAMCRLNYQKRYCLNQKRNDKTRGILTKFFGSSWADEYINKILFEC</sequence>
<evidence type="ECO:0000256" key="5">
    <source>
        <dbReference type="ARBA" id="ARBA00023002"/>
    </source>
</evidence>
<dbReference type="EC" id="1.3.7.5" evidence="3 7"/>
<dbReference type="GO" id="GO:0050897">
    <property type="term" value="F:cobalt ion binding"/>
    <property type="evidence" value="ECO:0007669"/>
    <property type="project" value="InterPro"/>
</dbReference>
<dbReference type="GO" id="GO:0050620">
    <property type="term" value="F:phycocyanobilin:ferredoxin oxidoreductase activity"/>
    <property type="evidence" value="ECO:0007669"/>
    <property type="project" value="UniProtKB-UniRule"/>
</dbReference>
<proteinExistence type="inferred from homology"/>
<name>A0A0A2BZU2_PROMR</name>
<evidence type="ECO:0000313" key="8">
    <source>
        <dbReference type="EMBL" id="KGG19568.1"/>
    </source>
</evidence>
<dbReference type="GO" id="GO:0010024">
    <property type="term" value="P:phytochromobilin biosynthetic process"/>
    <property type="evidence" value="ECO:0007669"/>
    <property type="project" value="InterPro"/>
</dbReference>
<dbReference type="Pfam" id="PF05996">
    <property type="entry name" value="Fe_bilin_red"/>
    <property type="match status" value="1"/>
</dbReference>
<dbReference type="PANTHER" id="PTHR34557">
    <property type="entry name" value="PHYTOCHROMOBILIN:FERREDOXIN OXIDOREDUCTASE, CHLOROPLASTIC"/>
    <property type="match status" value="1"/>
</dbReference>
<dbReference type="EMBL" id="JNAX01000015">
    <property type="protein sequence ID" value="KGG19568.1"/>
    <property type="molecule type" value="Genomic_DNA"/>
</dbReference>
<dbReference type="RefSeq" id="WP_052038692.1">
    <property type="nucleotide sequence ID" value="NZ_CP138967.1"/>
</dbReference>
<dbReference type="NCBIfam" id="NF002760">
    <property type="entry name" value="PRK02816.1"/>
    <property type="match status" value="1"/>
</dbReference>
<evidence type="ECO:0000256" key="7">
    <source>
        <dbReference type="HAMAP-Rule" id="MF_00618"/>
    </source>
</evidence>
<accession>A0A0A2BZU2</accession>
<evidence type="ECO:0000256" key="1">
    <source>
        <dbReference type="ARBA" id="ARBA00003354"/>
    </source>
</evidence>
<comment type="function">
    <text evidence="1 7">Catalyzes the four-electron reduction of biliverdin IX-alpha (2-electron reduction at both the A and D rings); the reaction proceeds via an isolatable 2-electron intermediate, 181,182-dihydrobiliverdin.</text>
</comment>
<protein>
    <recommendedName>
        <fullName evidence="4 7">Phycocyanobilin:ferredoxin oxidoreductase</fullName>
        <ecNumber evidence="3 7">1.3.7.5</ecNumber>
    </recommendedName>
</protein>
<dbReference type="HAMAP" id="MF_00618">
    <property type="entry name" value="Ferredoxin_bilin_red"/>
    <property type="match status" value="1"/>
</dbReference>
<evidence type="ECO:0000313" key="9">
    <source>
        <dbReference type="Proteomes" id="UP000030392"/>
    </source>
</evidence>
<dbReference type="InterPro" id="IPR022870">
    <property type="entry name" value="Ferredoxin_bilin_OxRdtase"/>
</dbReference>
<keyword evidence="5 7" id="KW-0560">Oxidoreductase</keyword>
<evidence type="ECO:0000256" key="2">
    <source>
        <dbReference type="ARBA" id="ARBA00006908"/>
    </source>
</evidence>
<gene>
    <name evidence="7" type="primary">pcyA</name>
    <name evidence="8" type="ORF">EV03_1953</name>
</gene>
<comment type="catalytic activity">
    <reaction evidence="6 7">
        <text>(2R,3Z)-phycocyanobilin + 4 oxidized [2Fe-2S]-[ferredoxin] = biliverdin IXalpha + 4 reduced [2Fe-2S]-[ferredoxin] + 4 H(+)</text>
        <dbReference type="Rhea" id="RHEA:15309"/>
        <dbReference type="Rhea" id="RHEA-COMP:10000"/>
        <dbReference type="Rhea" id="RHEA-COMP:10001"/>
        <dbReference type="ChEBI" id="CHEBI:15378"/>
        <dbReference type="ChEBI" id="CHEBI:33737"/>
        <dbReference type="ChEBI" id="CHEBI:33738"/>
        <dbReference type="ChEBI" id="CHEBI:57437"/>
        <dbReference type="ChEBI" id="CHEBI:57991"/>
        <dbReference type="EC" id="1.3.7.5"/>
    </reaction>
</comment>
<comment type="caution">
    <text evidence="8">The sequence shown here is derived from an EMBL/GenBank/DDBJ whole genome shotgun (WGS) entry which is preliminary data.</text>
</comment>
<dbReference type="Proteomes" id="UP000030392">
    <property type="component" value="Unassembled WGS sequence"/>
</dbReference>
<evidence type="ECO:0000256" key="6">
    <source>
        <dbReference type="ARBA" id="ARBA00049084"/>
    </source>
</evidence>
<dbReference type="AlphaFoldDB" id="A0A0A2BZU2"/>
<dbReference type="PANTHER" id="PTHR34557:SF1">
    <property type="entry name" value="PHYTOCHROMOBILIN:FERREDOXIN OXIDOREDUCTASE, CHLOROPLASTIC"/>
    <property type="match status" value="1"/>
</dbReference>
<reference evidence="9" key="1">
    <citation type="journal article" date="2014" name="Sci. Data">
        <title>Genomes of diverse isolates of the marine cyanobacterium Prochlorococcus.</title>
        <authorList>
            <person name="Biller S."/>
            <person name="Berube P."/>
            <person name="Thompson J."/>
            <person name="Kelly L."/>
            <person name="Roggensack S."/>
            <person name="Awad L."/>
            <person name="Roache-Johnson K."/>
            <person name="Ding H."/>
            <person name="Giovannoni S.J."/>
            <person name="Moore L.R."/>
            <person name="Chisholm S.W."/>
        </authorList>
    </citation>
    <scope>NUCLEOTIDE SEQUENCE [LARGE SCALE GENOMIC DNA]</scope>
    <source>
        <strain evidence="9">PAC1</strain>
    </source>
</reference>
<comment type="similarity">
    <text evidence="2 7">Belongs to the HY2 family.</text>
</comment>